<dbReference type="GO" id="GO:0000271">
    <property type="term" value="P:polysaccharide biosynthetic process"/>
    <property type="evidence" value="ECO:0007669"/>
    <property type="project" value="UniProtKB-KW"/>
</dbReference>
<evidence type="ECO:0000256" key="2">
    <source>
        <dbReference type="ARBA" id="ARBA00023169"/>
    </source>
</evidence>
<keyword evidence="5" id="KW-0808">Transferase</keyword>
<comment type="caution">
    <text evidence="5">The sequence shown here is derived from an EMBL/GenBank/DDBJ whole genome shotgun (WGS) entry which is preliminary data.</text>
</comment>
<keyword evidence="2" id="KW-0270">Exopolysaccharide synthesis</keyword>
<keyword evidence="3" id="KW-1133">Transmembrane helix</keyword>
<feature type="domain" description="Bacterial sugar transferase" evidence="4">
    <location>
        <begin position="28"/>
        <end position="220"/>
    </location>
</feature>
<proteinExistence type="inferred from homology"/>
<dbReference type="AlphaFoldDB" id="A0A2S5JN47"/>
<dbReference type="PANTHER" id="PTHR30576">
    <property type="entry name" value="COLANIC BIOSYNTHESIS UDP-GLUCOSE LIPID CARRIER TRANSFERASE"/>
    <property type="match status" value="1"/>
</dbReference>
<evidence type="ECO:0000259" key="4">
    <source>
        <dbReference type="Pfam" id="PF02397"/>
    </source>
</evidence>
<feature type="transmembrane region" description="Helical" evidence="3">
    <location>
        <begin position="33"/>
        <end position="58"/>
    </location>
</feature>
<accession>A0A2S5JN47</accession>
<comment type="similarity">
    <text evidence="1">Belongs to the bacterial sugar transferase family.</text>
</comment>
<keyword evidence="6" id="KW-1185">Reference proteome</keyword>
<dbReference type="Pfam" id="PF02397">
    <property type="entry name" value="Bac_transf"/>
    <property type="match status" value="1"/>
</dbReference>
<keyword evidence="3" id="KW-0472">Membrane</keyword>
<evidence type="ECO:0000313" key="5">
    <source>
        <dbReference type="EMBL" id="PPB82665.1"/>
    </source>
</evidence>
<dbReference type="PANTHER" id="PTHR30576:SF10">
    <property type="entry name" value="SLL5057 PROTEIN"/>
    <property type="match status" value="1"/>
</dbReference>
<evidence type="ECO:0000313" key="6">
    <source>
        <dbReference type="Proteomes" id="UP000239736"/>
    </source>
</evidence>
<dbReference type="OrthoDB" id="9808602at2"/>
<dbReference type="InterPro" id="IPR003362">
    <property type="entry name" value="Bact_transf"/>
</dbReference>
<dbReference type="RefSeq" id="WP_104069317.1">
    <property type="nucleotide sequence ID" value="NZ_PRDS01000001.1"/>
</dbReference>
<organism evidence="5 6">
    <name type="scientific">Albidovulum inexpectatum</name>
    <dbReference type="NCBI Taxonomy" id="196587"/>
    <lineage>
        <taxon>Bacteria</taxon>
        <taxon>Pseudomonadati</taxon>
        <taxon>Pseudomonadota</taxon>
        <taxon>Alphaproteobacteria</taxon>
        <taxon>Rhodobacterales</taxon>
        <taxon>Paracoccaceae</taxon>
        <taxon>Albidovulum</taxon>
    </lineage>
</organism>
<dbReference type="GO" id="GO:0016780">
    <property type="term" value="F:phosphotransferase activity, for other substituted phosphate groups"/>
    <property type="evidence" value="ECO:0007669"/>
    <property type="project" value="TreeGrafter"/>
</dbReference>
<dbReference type="EMBL" id="PRDS01000001">
    <property type="protein sequence ID" value="PPB82665.1"/>
    <property type="molecule type" value="Genomic_DNA"/>
</dbReference>
<protein>
    <submittedName>
        <fullName evidence="5">Lipopolysaccharide/colanic/teichoic acid biosynthesis glycosyltransferase</fullName>
    </submittedName>
</protein>
<reference evidence="5 6" key="1">
    <citation type="submission" date="2018-01" db="EMBL/GenBank/DDBJ databases">
        <title>Genomic Encyclopedia of Archaeal and Bacterial Type Strains, Phase II (KMG-II): from individual species to whole genera.</title>
        <authorList>
            <person name="Goeker M."/>
        </authorList>
    </citation>
    <scope>NUCLEOTIDE SEQUENCE [LARGE SCALE GENOMIC DNA]</scope>
    <source>
        <strain evidence="5 6">DSM 12048</strain>
    </source>
</reference>
<evidence type="ECO:0000256" key="3">
    <source>
        <dbReference type="SAM" id="Phobius"/>
    </source>
</evidence>
<evidence type="ECO:0000256" key="1">
    <source>
        <dbReference type="ARBA" id="ARBA00006464"/>
    </source>
</evidence>
<keyword evidence="3" id="KW-0812">Transmembrane</keyword>
<dbReference type="Proteomes" id="UP000239736">
    <property type="component" value="Unassembled WGS sequence"/>
</dbReference>
<sequence>MAAPYFEFSDRLASRSHSPRGQYERWGKRALDLVLVLAMLPVALPVMLLCLGLAALSVGNPIYGQMRVGQNGRLFRMWKIRTMRRDADRSLTRILQDDPVLADEWKRNQKLRNDPRVTRIGGLLRRTSLDELPQLLNVALGQMSLVGPRPFLPEQRDLYDAQPGAAAYYAMRPGLTGLWQVGPRNDTIFAKRVRADRLYADRVSLRTDLGIIWRTILAVLRATGL</sequence>
<gene>
    <name evidence="5" type="ORF">LV82_00604</name>
</gene>
<name>A0A2S5JN47_9RHOB</name>